<keyword evidence="2" id="KW-0540">Nuclease</keyword>
<keyword evidence="2" id="KW-0378">Hydrolase</keyword>
<keyword evidence="2" id="KW-0496">Mitochondrion</keyword>
<dbReference type="NCBIfam" id="TIGR01453">
    <property type="entry name" value="grpIintron_endo"/>
    <property type="match status" value="1"/>
</dbReference>
<geneLocation type="mitochondrion" evidence="2"/>
<dbReference type="Pfam" id="PF07460">
    <property type="entry name" value="NUMOD3"/>
    <property type="match status" value="1"/>
</dbReference>
<dbReference type="EMBL" id="MN810331">
    <property type="protein sequence ID" value="QJS52042.1"/>
    <property type="molecule type" value="Genomic_DNA"/>
</dbReference>
<dbReference type="GO" id="GO:0003677">
    <property type="term" value="F:DNA binding"/>
    <property type="evidence" value="ECO:0007669"/>
    <property type="project" value="InterPro"/>
</dbReference>
<dbReference type="SUPFAM" id="SSF64496">
    <property type="entry name" value="DNA-binding domain of intron-encoded endonucleases"/>
    <property type="match status" value="1"/>
</dbReference>
<gene>
    <name evidence="2" type="primary">orf129</name>
</gene>
<feature type="domain" description="Nuclease associated modular" evidence="1">
    <location>
        <begin position="10"/>
        <end position="26"/>
    </location>
</feature>
<sequence length="129" mass="14983">MIEKIRQKRLGKKLSKETRAKLSKIFAGENNPFFGKKHSEELKLKLSENRKGANNPMYGKQFYPYFIAQQNKNKIGKQNPMSKAIRLINIDTKQIINCESQIEGFLGFKSKTPIQQAIKKKQYYVQKTA</sequence>
<dbReference type="SMART" id="SM00496">
    <property type="entry name" value="IENR2"/>
    <property type="match status" value="2"/>
</dbReference>
<feature type="domain" description="Nuclease associated modular" evidence="1">
    <location>
        <begin position="34"/>
        <end position="50"/>
    </location>
</feature>
<keyword evidence="2" id="KW-0255">Endonuclease</keyword>
<accession>A0A6M4SR73</accession>
<dbReference type="GO" id="GO:0004519">
    <property type="term" value="F:endonuclease activity"/>
    <property type="evidence" value="ECO:0007669"/>
    <property type="project" value="UniProtKB-KW"/>
</dbReference>
<name>A0A6M4SR73_9CHLO</name>
<evidence type="ECO:0000259" key="1">
    <source>
        <dbReference type="SMART" id="SM00496"/>
    </source>
</evidence>
<reference evidence="2" key="1">
    <citation type="journal article" date="2020" name="Mitochondrial DNA Part B Resour">
        <title>Complete mitogenomes of the chlorophycean green algae Bulbochaete rectangularis var. hiloensis (Oedogoniales) and Stigeoclonium helveticum (Chaetophorales) provide insight into the sequence of events that led to the acquisition of a reduced-derived pattern of evolution in the Chlamydomonadales and Sphaeropleales.</title>
        <authorList>
            <person name="Turmel M."/>
            <person name="Belanger A.-S."/>
            <person name="Otis C."/>
            <person name="Lemieux C."/>
        </authorList>
    </citation>
    <scope>NUCLEOTIDE SEQUENCE</scope>
</reference>
<evidence type="ECO:0000313" key="2">
    <source>
        <dbReference type="EMBL" id="QJS52042.1"/>
    </source>
</evidence>
<protein>
    <submittedName>
        <fullName evidence="2">Putative GIY-YIG homing endonuclease</fullName>
    </submittedName>
</protein>
<dbReference type="AlphaFoldDB" id="A0A6M4SR73"/>
<dbReference type="InterPro" id="IPR003611">
    <property type="entry name" value="NUMOD3"/>
</dbReference>
<proteinExistence type="predicted"/>
<dbReference type="InterPro" id="IPR006350">
    <property type="entry name" value="Intron_endoG1"/>
</dbReference>
<organism evidence="2">
    <name type="scientific">Bulbochaete rectangularis var. hiloensis</name>
    <dbReference type="NCBI Taxonomy" id="55990"/>
    <lineage>
        <taxon>Eukaryota</taxon>
        <taxon>Viridiplantae</taxon>
        <taxon>Chlorophyta</taxon>
        <taxon>core chlorophytes</taxon>
        <taxon>Chlorophyceae</taxon>
        <taxon>OCC clade</taxon>
        <taxon>Oedogoniales</taxon>
        <taxon>Oedogoniaceae</taxon>
        <taxon>Bulbochaete</taxon>
    </lineage>
</organism>